<protein>
    <submittedName>
        <fullName evidence="1">Uncharacterized protein</fullName>
    </submittedName>
</protein>
<evidence type="ECO:0000313" key="2">
    <source>
        <dbReference type="Proteomes" id="UP000029380"/>
    </source>
</evidence>
<gene>
    <name evidence="1" type="ORF">TMUPMC115_1124</name>
</gene>
<reference evidence="1 2" key="1">
    <citation type="submission" date="2014-08" db="EMBL/GenBank/DDBJ databases">
        <title>Genome sequence of Tetragenococcus muriaticus.</title>
        <authorList>
            <person name="Chuea-nongthon C."/>
            <person name="Rodtong S."/>
            <person name="Yongsawatdigul J."/>
            <person name="Steele J.L."/>
            <person name="Liu X.-y."/>
            <person name="Speers J."/>
            <person name="Glasner J.D."/>
            <person name="Neeno-Eckwall E.C."/>
        </authorList>
    </citation>
    <scope>NUCLEOTIDE SEQUENCE [LARGE SCALE GENOMIC DNA]</scope>
    <source>
        <strain evidence="1 2">PMC-11-5</strain>
    </source>
</reference>
<dbReference type="AlphaFoldDB" id="A0A091C5M6"/>
<organism evidence="1 2">
    <name type="scientific">Tetragenococcus muriaticus PMC-11-5</name>
    <dbReference type="NCBI Taxonomy" id="1302649"/>
    <lineage>
        <taxon>Bacteria</taxon>
        <taxon>Bacillati</taxon>
        <taxon>Bacillota</taxon>
        <taxon>Bacilli</taxon>
        <taxon>Lactobacillales</taxon>
        <taxon>Enterococcaceae</taxon>
        <taxon>Tetragenococcus</taxon>
    </lineage>
</organism>
<proteinExistence type="predicted"/>
<sequence>MFAGAAMSLSSVSVLLNALRLKGFKPVKTKTTKSEPKEVKKAVA</sequence>
<dbReference type="PATRIC" id="fig|1302649.3.peg.1125"/>
<evidence type="ECO:0000313" key="1">
    <source>
        <dbReference type="EMBL" id="KFN91970.1"/>
    </source>
</evidence>
<dbReference type="EMBL" id="JPVU01000116">
    <property type="protein sequence ID" value="KFN91970.1"/>
    <property type="molecule type" value="Genomic_DNA"/>
</dbReference>
<comment type="caution">
    <text evidence="1">The sequence shown here is derived from an EMBL/GenBank/DDBJ whole genome shotgun (WGS) entry which is preliminary data.</text>
</comment>
<accession>A0A091C5M6</accession>
<name>A0A091C5M6_9ENTE</name>
<dbReference type="Proteomes" id="UP000029380">
    <property type="component" value="Unassembled WGS sequence"/>
</dbReference>